<keyword evidence="1" id="KW-1133">Transmembrane helix</keyword>
<comment type="caution">
    <text evidence="3">The sequence shown here is derived from an EMBL/GenBank/DDBJ whole genome shotgun (WGS) entry which is preliminary data.</text>
</comment>
<name>A0AAW5JQB7_9FIRM</name>
<dbReference type="EMBL" id="JAKNJB010000008">
    <property type="protein sequence ID" value="MCG4526704.1"/>
    <property type="molecule type" value="Genomic_DNA"/>
</dbReference>
<accession>A0AAW5JQB7</accession>
<evidence type="ECO:0000313" key="5">
    <source>
        <dbReference type="Proteomes" id="UP001204562"/>
    </source>
</evidence>
<dbReference type="Proteomes" id="UP001200313">
    <property type="component" value="Unassembled WGS sequence"/>
</dbReference>
<gene>
    <name evidence="2" type="ORF">L0P79_06375</name>
    <name evidence="3" type="ORF">NE579_03880</name>
</gene>
<evidence type="ECO:0000256" key="1">
    <source>
        <dbReference type="SAM" id="Phobius"/>
    </source>
</evidence>
<dbReference type="RefSeq" id="WP_238073623.1">
    <property type="nucleotide sequence ID" value="NZ_JAKNJB010000008.1"/>
</dbReference>
<evidence type="ECO:0000313" key="3">
    <source>
        <dbReference type="EMBL" id="MCQ4769609.1"/>
    </source>
</evidence>
<keyword evidence="4" id="KW-1185">Reference proteome</keyword>
<keyword evidence="1" id="KW-0472">Membrane</keyword>
<organism evidence="3 5">
    <name type="scientific">Intestinimonas massiliensis</name>
    <name type="common">ex Afouda et al. 2020</name>
    <dbReference type="NCBI Taxonomy" id="1673721"/>
    <lineage>
        <taxon>Bacteria</taxon>
        <taxon>Bacillati</taxon>
        <taxon>Bacillota</taxon>
        <taxon>Clostridia</taxon>
        <taxon>Eubacteriales</taxon>
        <taxon>Intestinimonas</taxon>
    </lineage>
</organism>
<reference evidence="2 4" key="1">
    <citation type="submission" date="2022-01" db="EMBL/GenBank/DDBJ databases">
        <title>Collection of gut derived symbiotic bacterial strains cultured from healthy donors.</title>
        <authorList>
            <person name="Lin H."/>
            <person name="Kohout C."/>
            <person name="Waligurski E."/>
            <person name="Pamer E.G."/>
        </authorList>
    </citation>
    <scope>NUCLEOTIDE SEQUENCE [LARGE SCALE GENOMIC DNA]</scope>
    <source>
        <strain evidence="2 4">DFI.3.7</strain>
    </source>
</reference>
<dbReference type="PANTHER" id="PTHR38468:SF1">
    <property type="entry name" value="SLL0939 PROTEIN"/>
    <property type="match status" value="1"/>
</dbReference>
<reference evidence="3" key="2">
    <citation type="submission" date="2022-06" db="EMBL/GenBank/DDBJ databases">
        <title>Isolation of gut microbiota from human fecal samples.</title>
        <authorList>
            <person name="Pamer E.G."/>
            <person name="Barat B."/>
            <person name="Waligurski E."/>
            <person name="Medina S."/>
            <person name="Paddock L."/>
            <person name="Mostad J."/>
        </authorList>
    </citation>
    <scope>NUCLEOTIDE SEQUENCE</scope>
    <source>
        <strain evidence="3">DFI.9.91</strain>
    </source>
</reference>
<keyword evidence="1" id="KW-0812">Transmembrane</keyword>
<dbReference type="InterPro" id="IPR012427">
    <property type="entry name" value="DUF1622"/>
</dbReference>
<feature type="transmembrane region" description="Helical" evidence="1">
    <location>
        <begin position="80"/>
        <end position="99"/>
    </location>
</feature>
<evidence type="ECO:0000313" key="2">
    <source>
        <dbReference type="EMBL" id="MCG4526704.1"/>
    </source>
</evidence>
<dbReference type="Pfam" id="PF07784">
    <property type="entry name" value="DUF1622"/>
    <property type="match status" value="1"/>
</dbReference>
<evidence type="ECO:0000313" key="4">
    <source>
        <dbReference type="Proteomes" id="UP001200313"/>
    </source>
</evidence>
<proteinExistence type="predicted"/>
<sequence length="120" mass="13325">MLETLVETTLSVLIPLCEMMGIFVVAVSAVAAFGRYLKGLVTREPRDIKFQLANGLALSLEFKMAAEILKTVLVRDLTELTVLGAVIILRALLSFLIHFEMKQIEPHTPAKQTNTEVELK</sequence>
<dbReference type="Proteomes" id="UP001204562">
    <property type="component" value="Unassembled WGS sequence"/>
</dbReference>
<dbReference type="EMBL" id="JANFYS010000005">
    <property type="protein sequence ID" value="MCQ4769609.1"/>
    <property type="molecule type" value="Genomic_DNA"/>
</dbReference>
<dbReference type="PANTHER" id="PTHR38468">
    <property type="entry name" value="SLL0939 PROTEIN"/>
    <property type="match status" value="1"/>
</dbReference>
<feature type="transmembrane region" description="Helical" evidence="1">
    <location>
        <begin position="12"/>
        <end position="34"/>
    </location>
</feature>
<protein>
    <submittedName>
        <fullName evidence="3">DUF1622 domain-containing protein</fullName>
    </submittedName>
</protein>
<dbReference type="AlphaFoldDB" id="A0AAW5JQB7"/>